<feature type="transmembrane region" description="Helical" evidence="1">
    <location>
        <begin position="72"/>
        <end position="95"/>
    </location>
</feature>
<feature type="transmembrane region" description="Helical" evidence="1">
    <location>
        <begin position="346"/>
        <end position="370"/>
    </location>
</feature>
<dbReference type="Proteomes" id="UP001178507">
    <property type="component" value="Unassembled WGS sequence"/>
</dbReference>
<feature type="transmembrane region" description="Helical" evidence="1">
    <location>
        <begin position="263"/>
        <end position="282"/>
    </location>
</feature>
<protein>
    <submittedName>
        <fullName evidence="2">Uncharacterized protein</fullName>
    </submittedName>
</protein>
<evidence type="ECO:0000313" key="3">
    <source>
        <dbReference type="Proteomes" id="UP001178507"/>
    </source>
</evidence>
<accession>A0AA36HMS7</accession>
<dbReference type="AlphaFoldDB" id="A0AA36HMS7"/>
<keyword evidence="3" id="KW-1185">Reference proteome</keyword>
<organism evidence="2 3">
    <name type="scientific">Effrenium voratum</name>
    <dbReference type="NCBI Taxonomy" id="2562239"/>
    <lineage>
        <taxon>Eukaryota</taxon>
        <taxon>Sar</taxon>
        <taxon>Alveolata</taxon>
        <taxon>Dinophyceae</taxon>
        <taxon>Suessiales</taxon>
        <taxon>Symbiodiniaceae</taxon>
        <taxon>Effrenium</taxon>
    </lineage>
</organism>
<proteinExistence type="predicted"/>
<evidence type="ECO:0000313" key="2">
    <source>
        <dbReference type="EMBL" id="CAJ1371407.1"/>
    </source>
</evidence>
<keyword evidence="1" id="KW-0812">Transmembrane</keyword>
<sequence length="377" mass="43319">MIALYKLEGAQSTLPKMFDFKLRIVLVSGVSYCLSSKTLARYCWRLGTYAIVGILVNWTAFIALGLDWQHNFFNVIFQMWFVIGLMLFCFLLAPLKYWLAEDAKSVQEQPALPQVPPAEEGIMNTVLMLLMVLLAIGILCNTFLPILVGPILAPLLLSLSQKLGGSDSVWALPGSLDESQVFVAHLCSYAFLTLSNLFLLRAFRSMHIKPSIIPWVMLLNCLVNRTMIYRGPEERPFHLLDIMILGMVTQSYGLMFRKTVGDYFCRYWFVVLIAFAIIYPPYVHRRLDMHPTHDRELRCVVESMEAICLLAWLSASDRFFSREIFTVDRLGFMNDWALLVFLVHKAMHLIFGLPWSWLVLFALIPVCHVFRRRETAS</sequence>
<reference evidence="2" key="1">
    <citation type="submission" date="2023-08" db="EMBL/GenBank/DDBJ databases">
        <authorList>
            <person name="Chen Y."/>
            <person name="Shah S."/>
            <person name="Dougan E. K."/>
            <person name="Thang M."/>
            <person name="Chan C."/>
        </authorList>
    </citation>
    <scope>NUCLEOTIDE SEQUENCE</scope>
</reference>
<feature type="transmembrane region" description="Helical" evidence="1">
    <location>
        <begin position="179"/>
        <end position="200"/>
    </location>
</feature>
<keyword evidence="1" id="KW-0472">Membrane</keyword>
<gene>
    <name evidence="2" type="ORF">EVOR1521_LOCUS1716</name>
</gene>
<dbReference type="EMBL" id="CAUJNA010000075">
    <property type="protein sequence ID" value="CAJ1371407.1"/>
    <property type="molecule type" value="Genomic_DNA"/>
</dbReference>
<evidence type="ECO:0000256" key="1">
    <source>
        <dbReference type="SAM" id="Phobius"/>
    </source>
</evidence>
<keyword evidence="1" id="KW-1133">Transmembrane helix</keyword>
<comment type="caution">
    <text evidence="2">The sequence shown here is derived from an EMBL/GenBank/DDBJ whole genome shotgun (WGS) entry which is preliminary data.</text>
</comment>
<feature type="transmembrane region" description="Helical" evidence="1">
    <location>
        <begin position="46"/>
        <end position="66"/>
    </location>
</feature>
<name>A0AA36HMS7_9DINO</name>
<feature type="transmembrane region" description="Helical" evidence="1">
    <location>
        <begin position="126"/>
        <end position="159"/>
    </location>
</feature>